<dbReference type="Gene3D" id="3.40.630.30">
    <property type="match status" value="1"/>
</dbReference>
<dbReference type="InterPro" id="IPR016181">
    <property type="entry name" value="Acyl_CoA_acyltransferase"/>
</dbReference>
<dbReference type="Pfam" id="PF13302">
    <property type="entry name" value="Acetyltransf_3"/>
    <property type="match status" value="1"/>
</dbReference>
<protein>
    <submittedName>
        <fullName evidence="2">GNAT family N-acetyltransferase</fullName>
    </submittedName>
</protein>
<gene>
    <name evidence="2" type="ORF">OF122_08485</name>
</gene>
<dbReference type="EMBL" id="CP107716">
    <property type="protein sequence ID" value="UYQ73778.1"/>
    <property type="molecule type" value="Genomic_DNA"/>
</dbReference>
<evidence type="ECO:0000313" key="2">
    <source>
        <dbReference type="EMBL" id="UYQ73778.1"/>
    </source>
</evidence>
<evidence type="ECO:0000313" key="3">
    <source>
        <dbReference type="Proteomes" id="UP001163882"/>
    </source>
</evidence>
<dbReference type="PANTHER" id="PTHR43792:SF1">
    <property type="entry name" value="N-ACETYLTRANSFERASE DOMAIN-CONTAINING PROTEIN"/>
    <property type="match status" value="1"/>
</dbReference>
<sequence>MTFFPIETERLILRKFAPSDAEAAAAYQGLPEVARYCMWEPRSLERVRELMPRWIAMDGLGENSEGIQYAAVLKASGALIGDVVLMFEDRAARQGQIGYVMSPAFQGQGYTTEAMESVLAVGFEQVGLHRISARCDARNTGSWRVMEKLGMRREAHFREHAIFKGEWDEEFVYAILEDEWRAARKAN</sequence>
<dbReference type="InterPro" id="IPR051531">
    <property type="entry name" value="N-acetyltransferase"/>
</dbReference>
<evidence type="ECO:0000259" key="1">
    <source>
        <dbReference type="PROSITE" id="PS51186"/>
    </source>
</evidence>
<name>A0ABY6IT72_9HYPH</name>
<dbReference type="InterPro" id="IPR000182">
    <property type="entry name" value="GNAT_dom"/>
</dbReference>
<dbReference type="PANTHER" id="PTHR43792">
    <property type="entry name" value="GNAT FAMILY, PUTATIVE (AFU_ORTHOLOGUE AFUA_3G00765)-RELATED-RELATED"/>
    <property type="match status" value="1"/>
</dbReference>
<reference evidence="2" key="1">
    <citation type="submission" date="2022-10" db="EMBL/GenBank/DDBJ databases">
        <title>YIM 151497 complete genome.</title>
        <authorList>
            <person name="Chen X."/>
        </authorList>
    </citation>
    <scope>NUCLEOTIDE SEQUENCE</scope>
    <source>
        <strain evidence="2">YIM 151497</strain>
    </source>
</reference>
<accession>A0ABY6IT72</accession>
<feature type="domain" description="N-acetyltransferase" evidence="1">
    <location>
        <begin position="11"/>
        <end position="178"/>
    </location>
</feature>
<dbReference type="RefSeq" id="WP_264227337.1">
    <property type="nucleotide sequence ID" value="NZ_CP107716.1"/>
</dbReference>
<dbReference type="Proteomes" id="UP001163882">
    <property type="component" value="Chromosome"/>
</dbReference>
<organism evidence="2 3">
    <name type="scientific">Pelagibacterium flavum</name>
    <dbReference type="NCBI Taxonomy" id="2984530"/>
    <lineage>
        <taxon>Bacteria</taxon>
        <taxon>Pseudomonadati</taxon>
        <taxon>Pseudomonadota</taxon>
        <taxon>Alphaproteobacteria</taxon>
        <taxon>Hyphomicrobiales</taxon>
        <taxon>Devosiaceae</taxon>
        <taxon>Pelagibacterium</taxon>
    </lineage>
</organism>
<dbReference type="SUPFAM" id="SSF55729">
    <property type="entry name" value="Acyl-CoA N-acyltransferases (Nat)"/>
    <property type="match status" value="1"/>
</dbReference>
<keyword evidence="3" id="KW-1185">Reference proteome</keyword>
<dbReference type="PROSITE" id="PS51186">
    <property type="entry name" value="GNAT"/>
    <property type="match status" value="1"/>
</dbReference>
<proteinExistence type="predicted"/>